<feature type="region of interest" description="Disordered" evidence="1">
    <location>
        <begin position="70"/>
        <end position="121"/>
    </location>
</feature>
<evidence type="ECO:0000256" key="2">
    <source>
        <dbReference type="SAM" id="SignalP"/>
    </source>
</evidence>
<dbReference type="KEGG" id="bmei:Spa11_41250"/>
<dbReference type="Proteomes" id="UP000316426">
    <property type="component" value="Chromosome"/>
</dbReference>
<feature type="compositionally biased region" description="Basic and acidic residues" evidence="1">
    <location>
        <begin position="104"/>
        <end position="117"/>
    </location>
</feature>
<gene>
    <name evidence="3" type="ORF">Spa11_41250</name>
</gene>
<evidence type="ECO:0000313" key="3">
    <source>
        <dbReference type="EMBL" id="QDV75902.1"/>
    </source>
</evidence>
<name>A0A518KDM8_9BACT</name>
<dbReference type="AlphaFoldDB" id="A0A518KDM8"/>
<reference evidence="3 4" key="1">
    <citation type="submission" date="2019-02" db="EMBL/GenBank/DDBJ databases">
        <title>Deep-cultivation of Planctomycetes and their phenomic and genomic characterization uncovers novel biology.</title>
        <authorList>
            <person name="Wiegand S."/>
            <person name="Jogler M."/>
            <person name="Boedeker C."/>
            <person name="Pinto D."/>
            <person name="Vollmers J."/>
            <person name="Rivas-Marin E."/>
            <person name="Kohn T."/>
            <person name="Peeters S.H."/>
            <person name="Heuer A."/>
            <person name="Rast P."/>
            <person name="Oberbeckmann S."/>
            <person name="Bunk B."/>
            <person name="Jeske O."/>
            <person name="Meyerdierks A."/>
            <person name="Storesund J.E."/>
            <person name="Kallscheuer N."/>
            <person name="Luecker S."/>
            <person name="Lage O.M."/>
            <person name="Pohl T."/>
            <person name="Merkel B.J."/>
            <person name="Hornburger P."/>
            <person name="Mueller R.-W."/>
            <person name="Bruemmer F."/>
            <person name="Labrenz M."/>
            <person name="Spormann A.M."/>
            <person name="Op den Camp H."/>
            <person name="Overmann J."/>
            <person name="Amann R."/>
            <person name="Jetten M.S.M."/>
            <person name="Mascher T."/>
            <person name="Medema M.H."/>
            <person name="Devos D.P."/>
            <person name="Kaster A.-K."/>
            <person name="Ovreas L."/>
            <person name="Rohde M."/>
            <person name="Galperin M.Y."/>
            <person name="Jogler C."/>
        </authorList>
    </citation>
    <scope>NUCLEOTIDE SEQUENCE [LARGE SCALE GENOMIC DNA]</scope>
    <source>
        <strain evidence="3 4">Spa11</strain>
    </source>
</reference>
<feature type="compositionally biased region" description="Acidic residues" evidence="1">
    <location>
        <begin position="155"/>
        <end position="168"/>
    </location>
</feature>
<feature type="compositionally biased region" description="Low complexity" evidence="1">
    <location>
        <begin position="251"/>
        <end position="291"/>
    </location>
</feature>
<organism evidence="3 4">
    <name type="scientific">Botrimarina mediterranea</name>
    <dbReference type="NCBI Taxonomy" id="2528022"/>
    <lineage>
        <taxon>Bacteria</taxon>
        <taxon>Pseudomonadati</taxon>
        <taxon>Planctomycetota</taxon>
        <taxon>Planctomycetia</taxon>
        <taxon>Pirellulales</taxon>
        <taxon>Lacipirellulaceae</taxon>
        <taxon>Botrimarina</taxon>
    </lineage>
</organism>
<feature type="signal peptide" evidence="2">
    <location>
        <begin position="1"/>
        <end position="38"/>
    </location>
</feature>
<evidence type="ECO:0000313" key="4">
    <source>
        <dbReference type="Proteomes" id="UP000316426"/>
    </source>
</evidence>
<proteinExistence type="predicted"/>
<sequence precursor="true">MHFTERFAPVGQVFRFAASRRVVRAVLAVALAPSWAMAVEGPVLATPHQDLADVVPLKVLDEIDLSGATPKIASKPSLSWRPATSEPQPAPAAATKAAAPSTPDAKEPKQLETEPHLKPLVTAPTLVAPQVRETQPAPPASPTPGNNTSPAEESAPLDDQDAEDSEEVDSIKAADAPMLPLRAHRPSPGTAAATPAAPLTDRGPANKGLADKGPVATLAPVEKPTFQPFVEPPNDKQVADKPVTPKPAAPKPAAAPTTQAAAQPQPQAEPQAQQQAPTRPLAAAPAVAPPQAIQPPAPLSRNMRNLRSRLRTVLSFYYRKPLNTVEHDPWELMHAMLGYELHSRVRDGGPNGPYMTLVGHLCFNRPSKRQQLMIINRDGKLEAEVGVGVQGHRGQFLAMLAQCNVSPDYPIRVGGKEFTISDLIESEQRSCYAKTELTFKLIGLGHYLASDATWVNDQGETWDIPRLIKEERTQPIRGAACGGTHRLTGLSLAYRRREARGEPLDGEYAEAARFVNQYQAYAFQLQNEDGSLSTEWFAGRGAEEDLERRLRTTGHILEWLAYTQNDEELQSYRTVRAVNYLTELLASNADKDWHLGSIGHALHALVLYDKRVFRPHDTENAQVLAAVDPTGSLYREYPIYRGVMRNSPPQPSGFLGLFGPSRSSNNRR</sequence>
<dbReference type="RefSeq" id="WP_145116083.1">
    <property type="nucleotide sequence ID" value="NZ_CP036349.1"/>
</dbReference>
<feature type="compositionally biased region" description="Low complexity" evidence="1">
    <location>
        <begin position="91"/>
        <end position="103"/>
    </location>
</feature>
<accession>A0A518KDM8</accession>
<keyword evidence="4" id="KW-1185">Reference proteome</keyword>
<keyword evidence="2" id="KW-0732">Signal</keyword>
<feature type="region of interest" description="Disordered" evidence="1">
    <location>
        <begin position="225"/>
        <end position="299"/>
    </location>
</feature>
<protein>
    <submittedName>
        <fullName evidence="3">Uncharacterized protein</fullName>
    </submittedName>
</protein>
<evidence type="ECO:0000256" key="1">
    <source>
        <dbReference type="SAM" id="MobiDB-lite"/>
    </source>
</evidence>
<feature type="region of interest" description="Disordered" evidence="1">
    <location>
        <begin position="133"/>
        <end position="212"/>
    </location>
</feature>
<feature type="chain" id="PRO_5022087795" evidence="2">
    <location>
        <begin position="39"/>
        <end position="668"/>
    </location>
</feature>
<dbReference type="EMBL" id="CP036349">
    <property type="protein sequence ID" value="QDV75902.1"/>
    <property type="molecule type" value="Genomic_DNA"/>
</dbReference>